<dbReference type="AlphaFoldDB" id="A0A562E1G6"/>
<proteinExistence type="predicted"/>
<protein>
    <submittedName>
        <fullName evidence="1">Uncharacterized protein</fullName>
    </submittedName>
</protein>
<evidence type="ECO:0000313" key="1">
    <source>
        <dbReference type="EMBL" id="TWH15574.1"/>
    </source>
</evidence>
<organism evidence="1 2">
    <name type="scientific">Rhodococcus rhodochrous J45</name>
    <dbReference type="NCBI Taxonomy" id="935266"/>
    <lineage>
        <taxon>Bacteria</taxon>
        <taxon>Bacillati</taxon>
        <taxon>Actinomycetota</taxon>
        <taxon>Actinomycetes</taxon>
        <taxon>Mycobacteriales</taxon>
        <taxon>Nocardiaceae</taxon>
        <taxon>Rhodococcus</taxon>
    </lineage>
</organism>
<dbReference type="EMBL" id="VLJT01000028">
    <property type="protein sequence ID" value="TWH15574.1"/>
    <property type="molecule type" value="Genomic_DNA"/>
</dbReference>
<evidence type="ECO:0000313" key="2">
    <source>
        <dbReference type="Proteomes" id="UP000317573"/>
    </source>
</evidence>
<name>A0A562E1G6_RHORH</name>
<dbReference type="InterPro" id="IPR046037">
    <property type="entry name" value="DUF5995"/>
</dbReference>
<gene>
    <name evidence="1" type="ORF">L618_000300001480</name>
</gene>
<comment type="caution">
    <text evidence="1">The sequence shown here is derived from an EMBL/GenBank/DDBJ whole genome shotgun (WGS) entry which is preliminary data.</text>
</comment>
<sequence>MILIRTEEGTVALHANDIDEVIGILDDIVDETAKSGDPRGCFAAVYRQMTLAVKAGVFADKDRMNRIDTLFANRYFEAYEAATPTRAWQIAFDAAKQGRLIVLQHLLLGINAHINLDLAVVVGENLSGDELDAFRADYDKINGIIAGVMPKVRDAIESFSPLIKILEPVDAVHPVLDFAFDRARDNAWVWAEMLSQMDANLRPAAIDVLDRNVAVLGRVIARPDPLTSALVGLVHNTESKDMRRIIRTLDNL</sequence>
<dbReference type="Pfam" id="PF19458">
    <property type="entry name" value="DUF5995"/>
    <property type="match status" value="1"/>
</dbReference>
<reference evidence="1 2" key="1">
    <citation type="submission" date="2019-07" db="EMBL/GenBank/DDBJ databases">
        <title>Genome sequencing of lignin-degrading bacterial isolates.</title>
        <authorList>
            <person name="Gladden J."/>
        </authorList>
    </citation>
    <scope>NUCLEOTIDE SEQUENCE [LARGE SCALE GENOMIC DNA]</scope>
    <source>
        <strain evidence="1 2">J45</strain>
    </source>
</reference>
<accession>A0A562E1G6</accession>
<dbReference type="Proteomes" id="UP000317573">
    <property type="component" value="Unassembled WGS sequence"/>
</dbReference>